<keyword evidence="4 10" id="KW-0812">Transmembrane</keyword>
<protein>
    <recommendedName>
        <fullName evidence="10">Odorant receptor</fullName>
    </recommendedName>
</protein>
<dbReference type="EMBL" id="MK458409">
    <property type="protein sequence ID" value="QEE82768.1"/>
    <property type="molecule type" value="mRNA"/>
</dbReference>
<keyword evidence="3 10" id="KW-0716">Sensory transduction</keyword>
<comment type="caution">
    <text evidence="10">Lacks conserved residue(s) required for the propagation of feature annotation.</text>
</comment>
<keyword evidence="9 10" id="KW-0807">Transducer</keyword>
<proteinExistence type="evidence at transcript level"/>
<evidence type="ECO:0000256" key="5">
    <source>
        <dbReference type="ARBA" id="ARBA00022725"/>
    </source>
</evidence>
<dbReference type="GO" id="GO:0005549">
    <property type="term" value="F:odorant binding"/>
    <property type="evidence" value="ECO:0007669"/>
    <property type="project" value="InterPro"/>
</dbReference>
<evidence type="ECO:0000256" key="4">
    <source>
        <dbReference type="ARBA" id="ARBA00022692"/>
    </source>
</evidence>
<dbReference type="Pfam" id="PF02949">
    <property type="entry name" value="7tm_6"/>
    <property type="match status" value="1"/>
</dbReference>
<accession>A0A5B9GDD5</accession>
<dbReference type="GO" id="GO:0004984">
    <property type="term" value="F:olfactory receptor activity"/>
    <property type="evidence" value="ECO:0007669"/>
    <property type="project" value="InterPro"/>
</dbReference>
<feature type="transmembrane region" description="Helical" evidence="10">
    <location>
        <begin position="79"/>
        <end position="99"/>
    </location>
</feature>
<keyword evidence="6 10" id="KW-1133">Transmembrane helix</keyword>
<dbReference type="PANTHER" id="PTHR21137:SF35">
    <property type="entry name" value="ODORANT RECEPTOR 19A-RELATED"/>
    <property type="match status" value="1"/>
</dbReference>
<evidence type="ECO:0000256" key="8">
    <source>
        <dbReference type="ARBA" id="ARBA00023170"/>
    </source>
</evidence>
<keyword evidence="7 10" id="KW-0472">Membrane</keyword>
<comment type="similarity">
    <text evidence="10">Belongs to the insect chemoreceptor superfamily. Heteromeric odorant receptor channel (TC 1.A.69) family.</text>
</comment>
<feature type="transmembrane region" description="Helical" evidence="10">
    <location>
        <begin position="44"/>
        <end position="67"/>
    </location>
</feature>
<dbReference type="PANTHER" id="PTHR21137">
    <property type="entry name" value="ODORANT RECEPTOR"/>
    <property type="match status" value="1"/>
</dbReference>
<evidence type="ECO:0000256" key="10">
    <source>
        <dbReference type="RuleBase" id="RU351113"/>
    </source>
</evidence>
<evidence type="ECO:0000256" key="1">
    <source>
        <dbReference type="ARBA" id="ARBA00004651"/>
    </source>
</evidence>
<comment type="subcellular location">
    <subcellularLocation>
        <location evidence="1 10">Cell membrane</location>
        <topology evidence="1 10">Multi-pass membrane protein</topology>
    </subcellularLocation>
</comment>
<reference evidence="11" key="1">
    <citation type="submission" date="2019-01" db="EMBL/GenBank/DDBJ databases">
        <title>Antennal transcriptome and differential expression of olfactory genes in the Conogethes pinicolalis (Lepidoptera: Crambidae).</title>
        <authorList>
            <person name="Jing D."/>
            <person name="Zhang T."/>
            <person name="Wang Z."/>
            <person name="He K."/>
            <person name="Bai S."/>
        </authorList>
    </citation>
    <scope>NUCLEOTIDE SEQUENCE</scope>
</reference>
<organism evidence="11">
    <name type="scientific">Conogethes pinicolalis</name>
    <dbReference type="NCBI Taxonomy" id="1178461"/>
    <lineage>
        <taxon>Eukaryota</taxon>
        <taxon>Metazoa</taxon>
        <taxon>Ecdysozoa</taxon>
        <taxon>Arthropoda</taxon>
        <taxon>Hexapoda</taxon>
        <taxon>Insecta</taxon>
        <taxon>Pterygota</taxon>
        <taxon>Neoptera</taxon>
        <taxon>Endopterygota</taxon>
        <taxon>Lepidoptera</taxon>
        <taxon>Glossata</taxon>
        <taxon>Ditrysia</taxon>
        <taxon>Pyraloidea</taxon>
        <taxon>Crambidae</taxon>
        <taxon>Spilomelinae</taxon>
        <taxon>Conogethes</taxon>
    </lineage>
</organism>
<keyword evidence="8 10" id="KW-0675">Receptor</keyword>
<dbReference type="InterPro" id="IPR004117">
    <property type="entry name" value="7tm6_olfct_rcpt"/>
</dbReference>
<evidence type="ECO:0000256" key="6">
    <source>
        <dbReference type="ARBA" id="ARBA00022989"/>
    </source>
</evidence>
<dbReference type="GO" id="GO:0005886">
    <property type="term" value="C:plasma membrane"/>
    <property type="evidence" value="ECO:0007669"/>
    <property type="project" value="UniProtKB-SubCell"/>
</dbReference>
<evidence type="ECO:0000256" key="7">
    <source>
        <dbReference type="ARBA" id="ARBA00023136"/>
    </source>
</evidence>
<keyword evidence="2" id="KW-1003">Cell membrane</keyword>
<feature type="transmembrane region" description="Helical" evidence="10">
    <location>
        <begin position="377"/>
        <end position="400"/>
    </location>
</feature>
<evidence type="ECO:0000256" key="2">
    <source>
        <dbReference type="ARBA" id="ARBA00022475"/>
    </source>
</evidence>
<evidence type="ECO:0000256" key="3">
    <source>
        <dbReference type="ARBA" id="ARBA00022606"/>
    </source>
</evidence>
<name>A0A5B9GDD5_9NEOP</name>
<feature type="transmembrane region" description="Helical" evidence="10">
    <location>
        <begin position="190"/>
        <end position="220"/>
    </location>
</feature>
<feature type="transmembrane region" description="Helical" evidence="10">
    <location>
        <begin position="294"/>
        <end position="315"/>
    </location>
</feature>
<dbReference type="AlphaFoldDB" id="A0A5B9GDD5"/>
<evidence type="ECO:0000256" key="9">
    <source>
        <dbReference type="ARBA" id="ARBA00023224"/>
    </source>
</evidence>
<dbReference type="GO" id="GO:0007165">
    <property type="term" value="P:signal transduction"/>
    <property type="evidence" value="ECO:0007669"/>
    <property type="project" value="UniProtKB-KW"/>
</dbReference>
<feature type="transmembrane region" description="Helical" evidence="10">
    <location>
        <begin position="144"/>
        <end position="163"/>
    </location>
</feature>
<sequence length="410" mass="46648">MLEKLKRFGLGHCDLPTMLWNVAFMLKGLTLNIDKRYMNRIPTILYIMNVILAVSYLYTYFFSMIWFVFVRCVQTKDLAAAMIVFSLGITSEIGVAKFINTYIYRDEIRNLLQDCLELDSTTVAGSRYSMNLLQTLRTVKKRALTCWLIIISNGVLYILKPIVMPGRTAMQDIFILYKLEPEFETPNYELAYFLSAAGSALTCYLTSNMAAFLIIVAGYLEAQLHALSEELYNLWDDAELEYLNCNFSADTIDVNDVMDEKDINRLIHIKLRDITIAHTRTVILMLKLDNIFRISFAFEFFILSIGLIAELLGGLDKTYMQVPFAIIQVAMDCLTGQRVIDASNSFENAVYGCNWERFDSSNMRTVLVILLNSQKTLSLSAGGIAILSFATLMSVFKSIYSAFTTLQSMM</sequence>
<evidence type="ECO:0000313" key="11">
    <source>
        <dbReference type="EMBL" id="QEE82768.1"/>
    </source>
</evidence>
<keyword evidence="5 10" id="KW-0552">Olfaction</keyword>
<gene>
    <name evidence="11" type="primary">OR50</name>
</gene>